<dbReference type="InterPro" id="IPR007899">
    <property type="entry name" value="CHAD_dom"/>
</dbReference>
<dbReference type="EMBL" id="SDKM01000016">
    <property type="protein sequence ID" value="RYP85488.1"/>
    <property type="molecule type" value="Genomic_DNA"/>
</dbReference>
<protein>
    <submittedName>
        <fullName evidence="3">CHAD domain-containing protein</fullName>
    </submittedName>
</protein>
<evidence type="ECO:0000259" key="2">
    <source>
        <dbReference type="PROSITE" id="PS51708"/>
    </source>
</evidence>
<feature type="region of interest" description="Disordered" evidence="1">
    <location>
        <begin position="1"/>
        <end position="33"/>
    </location>
</feature>
<evidence type="ECO:0000313" key="4">
    <source>
        <dbReference type="Proteomes" id="UP000295198"/>
    </source>
</evidence>
<organism evidence="3 4">
    <name type="scientific">Nocardioides guangzhouensis</name>
    <dbReference type="NCBI Taxonomy" id="2497878"/>
    <lineage>
        <taxon>Bacteria</taxon>
        <taxon>Bacillati</taxon>
        <taxon>Actinomycetota</taxon>
        <taxon>Actinomycetes</taxon>
        <taxon>Propionibacteriales</taxon>
        <taxon>Nocardioidaceae</taxon>
        <taxon>Nocardioides</taxon>
    </lineage>
</organism>
<dbReference type="Gene3D" id="1.40.20.10">
    <property type="entry name" value="CHAD domain"/>
    <property type="match status" value="1"/>
</dbReference>
<dbReference type="Pfam" id="PF05235">
    <property type="entry name" value="CHAD"/>
    <property type="match status" value="1"/>
</dbReference>
<reference evidence="3 4" key="1">
    <citation type="submission" date="2019-01" db="EMBL/GenBank/DDBJ databases">
        <title>Nocardioides guangzhouensis sp. nov., an actinobacterium isolated from soil.</title>
        <authorList>
            <person name="Fu Y."/>
            <person name="Cai Y."/>
            <person name="Lin Z."/>
            <person name="Chen P."/>
        </authorList>
    </citation>
    <scope>NUCLEOTIDE SEQUENCE [LARGE SCALE GENOMIC DNA]</scope>
    <source>
        <strain evidence="3 4">130</strain>
    </source>
</reference>
<dbReference type="Proteomes" id="UP000295198">
    <property type="component" value="Unassembled WGS sequence"/>
</dbReference>
<name>A0A4Q4ZCQ0_9ACTN</name>
<accession>A0A4Q4ZCQ0</accession>
<dbReference type="PROSITE" id="PS51708">
    <property type="entry name" value="CHAD"/>
    <property type="match status" value="1"/>
</dbReference>
<keyword evidence="4" id="KW-1185">Reference proteome</keyword>
<sequence length="289" mass="31293">MSRAPPGRQTAPMAQATTGTTGDSAPPPGPTASEALRAYVAAQHADLERDLPSLDDPEAVHRTRTRARRVRSVLGAYAAHAPAAGRLRKDLRALGRTAGHLRDLDIIRDRVAEVPMATTLLDHERRGVLDDVHEEIASGRFRRMMRTLAELGEPDAWADCPEAPMSTVAQEVLADELERVFRRDRAAAQPGANRAVALHDVRKAAKRLRYAAEAGGPAYADLAGRAQALQDLLGEANDGLATAAWLDRAARAHPDHAHFAEHAREHWSSGHVDPASYEVLLAELRESSA</sequence>
<evidence type="ECO:0000256" key="1">
    <source>
        <dbReference type="SAM" id="MobiDB-lite"/>
    </source>
</evidence>
<dbReference type="OrthoDB" id="9777271at2"/>
<dbReference type="PANTHER" id="PTHR39339">
    <property type="entry name" value="SLR1444 PROTEIN"/>
    <property type="match status" value="1"/>
</dbReference>
<dbReference type="InterPro" id="IPR038186">
    <property type="entry name" value="CHAD_dom_sf"/>
</dbReference>
<evidence type="ECO:0000313" key="3">
    <source>
        <dbReference type="EMBL" id="RYP85488.1"/>
    </source>
</evidence>
<dbReference type="AlphaFoldDB" id="A0A4Q4ZCQ0"/>
<comment type="caution">
    <text evidence="3">The sequence shown here is derived from an EMBL/GenBank/DDBJ whole genome shotgun (WGS) entry which is preliminary data.</text>
</comment>
<feature type="domain" description="CHAD" evidence="2">
    <location>
        <begin position="29"/>
        <end position="289"/>
    </location>
</feature>
<dbReference type="PANTHER" id="PTHR39339:SF1">
    <property type="entry name" value="CHAD DOMAIN-CONTAINING PROTEIN"/>
    <property type="match status" value="1"/>
</dbReference>
<gene>
    <name evidence="3" type="ORF">EKO23_12040</name>
</gene>
<dbReference type="SMART" id="SM00880">
    <property type="entry name" value="CHAD"/>
    <property type="match status" value="1"/>
</dbReference>
<proteinExistence type="predicted"/>